<feature type="transmembrane region" description="Helical" evidence="10">
    <location>
        <begin position="138"/>
        <end position="159"/>
    </location>
</feature>
<dbReference type="EMBL" id="JADKPN010000005">
    <property type="protein sequence ID" value="MBF4763556.1"/>
    <property type="molecule type" value="Genomic_DNA"/>
</dbReference>
<keyword evidence="4 10" id="KW-0328">Glycosyltransferase</keyword>
<keyword evidence="7 10" id="KW-1133">Transmembrane helix</keyword>
<feature type="transmembrane region" description="Helical" evidence="10">
    <location>
        <begin position="40"/>
        <end position="59"/>
    </location>
</feature>
<dbReference type="PANTHER" id="PTHR10050:SF46">
    <property type="entry name" value="PROTEIN O-MANNOSYL-TRANSFERASE 2"/>
    <property type="match status" value="1"/>
</dbReference>
<evidence type="ECO:0000256" key="2">
    <source>
        <dbReference type="ARBA" id="ARBA00004922"/>
    </source>
</evidence>
<evidence type="ECO:0000256" key="4">
    <source>
        <dbReference type="ARBA" id="ARBA00022676"/>
    </source>
</evidence>
<sequence length="576" mass="63367">MPTVTTAAPERAGLSRTADDRPVPPATERSRNRLRVEDPFVGWVGALSVTVLALFLRLWKLGTPHEFLFDETYYAKDAWSMLHFGYARDYLDGDKVNSAILAGDTTDQWKSTASMSVHPEVGKWLIAAGEKAFGMDPFGWRIAAAIIGSLMILVMCRLVRRMTGSTLLGLVAGLLLSFDGMQLVLSRIALLDIFVAFFLLLAVHCHVADRDWYRSRLARLTASSGGQVAAGTGPVRALAFRPWLVAAGVSWGLACGSKWEAVYPMAAFGLLTFAWSAGARRAYGVRAALARSVLADGVPAFLSVVGVAVVVYTATWTGWLVHAEKYEHDLSSTQYTKYSGHGHCDGTSYISDDPDTDARWPTATEPDASGLGEVVQSLRSLWYYHQDVYTFHTHFLNCSTHIYASQPSGWLILNRPVGVDADTKIQPGTQGCDAPSGSDCLRVITLLGTPALWWGGCLAVLAAAVLWIGARDWRYGVAVVGTLSTWLPWLQYADRPIFIFYAIITIPFMVIAIALLMGRLLGASAAPSPRRTAGVIVSGAFFMLVLLNFAWFWPIYTDQLLTHKEWLDRIWFSRWI</sequence>
<reference evidence="14" key="1">
    <citation type="submission" date="2020-11" db="EMBL/GenBank/DDBJ databases">
        <title>Nocardioides sp. nov., isolated from Soil of Cynanchum wilfordii Hemsley rhizosphere.</title>
        <authorList>
            <person name="Lee J.-S."/>
            <person name="Suh M.K."/>
            <person name="Kim J.-S."/>
        </authorList>
    </citation>
    <scope>NUCLEOTIDE SEQUENCE</scope>
    <source>
        <strain evidence="14">KCTC 19275</strain>
    </source>
</reference>
<proteinExistence type="inferred from homology"/>
<evidence type="ECO:0000256" key="3">
    <source>
        <dbReference type="ARBA" id="ARBA00007222"/>
    </source>
</evidence>
<dbReference type="GO" id="GO:0005886">
    <property type="term" value="C:plasma membrane"/>
    <property type="evidence" value="ECO:0007669"/>
    <property type="project" value="UniProtKB-SubCell"/>
</dbReference>
<evidence type="ECO:0000256" key="7">
    <source>
        <dbReference type="ARBA" id="ARBA00022989"/>
    </source>
</evidence>
<dbReference type="GO" id="GO:0004169">
    <property type="term" value="F:dolichyl-phosphate-mannose-protein mannosyltransferase activity"/>
    <property type="evidence" value="ECO:0007669"/>
    <property type="project" value="UniProtKB-UniRule"/>
</dbReference>
<protein>
    <recommendedName>
        <fullName evidence="9 10">Polyprenol-phosphate-mannose--protein mannosyltransferase</fullName>
        <ecNumber evidence="10">2.4.1.-</ecNumber>
    </recommendedName>
</protein>
<gene>
    <name evidence="14" type="ORF">ISU07_10490</name>
</gene>
<comment type="function">
    <text evidence="10">Protein O-mannosyltransferase that catalyzes the transfer of a single mannose residue from a polyprenol phospho-mannosyl lipidic donor to the hydroxyl group of selected serine and threonine residues in acceptor proteins.</text>
</comment>
<feature type="transmembrane region" description="Helical" evidence="10">
    <location>
        <begin position="533"/>
        <end position="556"/>
    </location>
</feature>
<feature type="transmembrane region" description="Helical" evidence="10">
    <location>
        <begin position="261"/>
        <end position="279"/>
    </location>
</feature>
<accession>A0A930YCU6</accession>
<feature type="transmembrane region" description="Helical" evidence="10">
    <location>
        <begin position="166"/>
        <end position="183"/>
    </location>
</feature>
<evidence type="ECO:0000313" key="15">
    <source>
        <dbReference type="Proteomes" id="UP000640489"/>
    </source>
</evidence>
<dbReference type="InterPro" id="IPR032421">
    <property type="entry name" value="PMT_4TMC"/>
</dbReference>
<feature type="region of interest" description="Disordered" evidence="11">
    <location>
        <begin position="1"/>
        <end position="30"/>
    </location>
</feature>
<evidence type="ECO:0000256" key="8">
    <source>
        <dbReference type="ARBA" id="ARBA00023136"/>
    </source>
</evidence>
<dbReference type="GO" id="GO:0012505">
    <property type="term" value="C:endomembrane system"/>
    <property type="evidence" value="ECO:0007669"/>
    <property type="project" value="UniProtKB-SubCell"/>
</dbReference>
<dbReference type="Pfam" id="PF16192">
    <property type="entry name" value="PMT_4TMC"/>
    <property type="match status" value="1"/>
</dbReference>
<organism evidence="14 15">
    <name type="scientific">Nocardioides islandensis</name>
    <dbReference type="NCBI Taxonomy" id="433663"/>
    <lineage>
        <taxon>Bacteria</taxon>
        <taxon>Bacillati</taxon>
        <taxon>Actinomycetota</taxon>
        <taxon>Actinomycetes</taxon>
        <taxon>Propionibacteriales</taxon>
        <taxon>Nocardioidaceae</taxon>
        <taxon>Nocardioides</taxon>
    </lineage>
</organism>
<keyword evidence="5 10" id="KW-0808">Transferase</keyword>
<dbReference type="Pfam" id="PF02366">
    <property type="entry name" value="PMT"/>
    <property type="match status" value="1"/>
</dbReference>
<dbReference type="InterPro" id="IPR003342">
    <property type="entry name" value="ArnT-like_N"/>
</dbReference>
<feature type="transmembrane region" description="Helical" evidence="10">
    <location>
        <begin position="498"/>
        <end position="521"/>
    </location>
</feature>
<feature type="compositionally biased region" description="Basic and acidic residues" evidence="11">
    <location>
        <begin position="17"/>
        <end position="30"/>
    </location>
</feature>
<feature type="domain" description="Protein O-mannosyl-transferase C-terminal four TM" evidence="13">
    <location>
        <begin position="378"/>
        <end position="575"/>
    </location>
</feature>
<evidence type="ECO:0000256" key="10">
    <source>
        <dbReference type="RuleBase" id="RU367007"/>
    </source>
</evidence>
<comment type="pathway">
    <text evidence="2 10">Protein modification; protein glycosylation.</text>
</comment>
<name>A0A930YCU6_9ACTN</name>
<keyword evidence="15" id="KW-1185">Reference proteome</keyword>
<comment type="subcellular location">
    <subcellularLocation>
        <location evidence="10">Cell membrane</location>
    </subcellularLocation>
    <subcellularLocation>
        <location evidence="1">Endomembrane system</location>
        <topology evidence="1">Multi-pass membrane protein</topology>
    </subcellularLocation>
</comment>
<comment type="caution">
    <text evidence="14">The sequence shown here is derived from an EMBL/GenBank/DDBJ whole genome shotgun (WGS) entry which is preliminary data.</text>
</comment>
<evidence type="ECO:0000256" key="6">
    <source>
        <dbReference type="ARBA" id="ARBA00022692"/>
    </source>
</evidence>
<dbReference type="Proteomes" id="UP000640489">
    <property type="component" value="Unassembled WGS sequence"/>
</dbReference>
<comment type="similarity">
    <text evidence="3 10">Belongs to the glycosyltransferase 39 family.</text>
</comment>
<keyword evidence="10" id="KW-1003">Cell membrane</keyword>
<evidence type="ECO:0000259" key="13">
    <source>
        <dbReference type="Pfam" id="PF16192"/>
    </source>
</evidence>
<evidence type="ECO:0000259" key="12">
    <source>
        <dbReference type="Pfam" id="PF02366"/>
    </source>
</evidence>
<dbReference type="EC" id="2.4.1.-" evidence="10"/>
<feature type="transmembrane region" description="Helical" evidence="10">
    <location>
        <begin position="451"/>
        <end position="468"/>
    </location>
</feature>
<keyword evidence="6 10" id="KW-0812">Transmembrane</keyword>
<evidence type="ECO:0000256" key="1">
    <source>
        <dbReference type="ARBA" id="ARBA00004127"/>
    </source>
</evidence>
<dbReference type="AlphaFoldDB" id="A0A930YCU6"/>
<feature type="transmembrane region" description="Helical" evidence="10">
    <location>
        <begin position="475"/>
        <end position="492"/>
    </location>
</feature>
<evidence type="ECO:0000256" key="5">
    <source>
        <dbReference type="ARBA" id="ARBA00022679"/>
    </source>
</evidence>
<feature type="transmembrane region" description="Helical" evidence="10">
    <location>
        <begin position="189"/>
        <end position="207"/>
    </location>
</feature>
<dbReference type="InterPro" id="IPR027005">
    <property type="entry name" value="PMT-like"/>
</dbReference>
<feature type="transmembrane region" description="Helical" evidence="10">
    <location>
        <begin position="300"/>
        <end position="321"/>
    </location>
</feature>
<keyword evidence="8 10" id="KW-0472">Membrane</keyword>
<evidence type="ECO:0000313" key="14">
    <source>
        <dbReference type="EMBL" id="MBF4763556.1"/>
    </source>
</evidence>
<feature type="domain" description="ArnT-like N-terminal" evidence="12">
    <location>
        <begin position="48"/>
        <end position="273"/>
    </location>
</feature>
<evidence type="ECO:0000256" key="9">
    <source>
        <dbReference type="ARBA" id="ARBA00093617"/>
    </source>
</evidence>
<evidence type="ECO:0000256" key="11">
    <source>
        <dbReference type="SAM" id="MobiDB-lite"/>
    </source>
</evidence>
<dbReference type="PANTHER" id="PTHR10050">
    <property type="entry name" value="DOLICHYL-PHOSPHATE-MANNOSE--PROTEIN MANNOSYLTRANSFERASE"/>
    <property type="match status" value="1"/>
</dbReference>